<evidence type="ECO:0000256" key="3">
    <source>
        <dbReference type="ARBA" id="ARBA00022692"/>
    </source>
</evidence>
<proteinExistence type="predicted"/>
<feature type="transmembrane region" description="Helical" evidence="6">
    <location>
        <begin position="80"/>
        <end position="104"/>
    </location>
</feature>
<evidence type="ECO:0000256" key="2">
    <source>
        <dbReference type="ARBA" id="ARBA00022475"/>
    </source>
</evidence>
<feature type="transmembrane region" description="Helical" evidence="6">
    <location>
        <begin position="12"/>
        <end position="30"/>
    </location>
</feature>
<comment type="subcellular location">
    <subcellularLocation>
        <location evidence="1">Cell membrane</location>
        <topology evidence="1">Multi-pass membrane protein</topology>
    </subcellularLocation>
</comment>
<evidence type="ECO:0000256" key="5">
    <source>
        <dbReference type="ARBA" id="ARBA00023136"/>
    </source>
</evidence>
<evidence type="ECO:0000256" key="6">
    <source>
        <dbReference type="SAM" id="Phobius"/>
    </source>
</evidence>
<comment type="caution">
    <text evidence="7">The sequence shown here is derived from an EMBL/GenBank/DDBJ whole genome shotgun (WGS) entry which is preliminary data.</text>
</comment>
<dbReference type="InterPro" id="IPR051679">
    <property type="entry name" value="DASS-Related_Transporters"/>
</dbReference>
<feature type="transmembrane region" description="Helical" evidence="6">
    <location>
        <begin position="353"/>
        <end position="373"/>
    </location>
</feature>
<evidence type="ECO:0000256" key="1">
    <source>
        <dbReference type="ARBA" id="ARBA00004651"/>
    </source>
</evidence>
<keyword evidence="3 6" id="KW-0812">Transmembrane</keyword>
<protein>
    <recommendedName>
        <fullName evidence="9">YfcC family protein</fullName>
    </recommendedName>
</protein>
<dbReference type="GO" id="GO:0005886">
    <property type="term" value="C:plasma membrane"/>
    <property type="evidence" value="ECO:0007669"/>
    <property type="project" value="UniProtKB-SubCell"/>
</dbReference>
<gene>
    <name evidence="7" type="ORF">DDT42_01447</name>
</gene>
<sequence length="463" mass="50765">MEKKQGFKFPHAWIVLFTIALIAAGLTYILPAGEYERKFDEVVKRTLVVPNSYQVVERTPIKPFDFFVAVQRGMIDAADIIFFIFIVFSAFYIVMKTGALVGFLGMLVRKLEGKEVMMIPVFMTIFAIGGATFGMFEETYGLIPMFIGLAMAVGYDAIVGMAMISLGVGIGFAAAPMNPFTVGVAHKIAELEMFSGLEYRTIWLVIFLLVSIWWTVRYAQKVKKDPSSSYVADVDFGILKVDKKDLFNTPFTLKSKLIMLLVGVTIVLIVYGVLAYGWYINELAGLFLIMGILAGIIGGFGANKLAETFVEGCQQVAFGALVVGIARTILIVMRDGKIIDTVINALATPLEGLPVYVSAVGMVIVQTLIDFFIPSGSGQAMAVMPIMVPLSDLIGVSRQVAVMAYQFGDGFTNLLWPTAGIVVMCGIAKIPLDKWWKFYVPLFLLLMLLQFVAVIVGVAIGWQ</sequence>
<keyword evidence="4 6" id="KW-1133">Transmembrane helix</keyword>
<feature type="transmembrane region" description="Helical" evidence="6">
    <location>
        <begin position="116"/>
        <end position="136"/>
    </location>
</feature>
<dbReference type="AlphaFoldDB" id="A0A9E2F1L6"/>
<dbReference type="PANTHER" id="PTHR43652">
    <property type="entry name" value="BASIC AMINO ACID ANTIPORTER YFCC-RELATED"/>
    <property type="match status" value="1"/>
</dbReference>
<evidence type="ECO:0000256" key="4">
    <source>
        <dbReference type="ARBA" id="ARBA00022989"/>
    </source>
</evidence>
<dbReference type="Proteomes" id="UP000811545">
    <property type="component" value="Unassembled WGS sequence"/>
</dbReference>
<feature type="transmembrane region" description="Helical" evidence="6">
    <location>
        <begin position="439"/>
        <end position="462"/>
    </location>
</feature>
<dbReference type="PANTHER" id="PTHR43652:SF6">
    <property type="entry name" value="ARGININE REPRESSOR"/>
    <property type="match status" value="1"/>
</dbReference>
<accession>A0A9E2F1L6</accession>
<reference evidence="7 8" key="1">
    <citation type="journal article" date="2021" name="bioRxiv">
        <title>Unique metabolic strategies in Hadean analogues reveal hints for primordial physiology.</title>
        <authorList>
            <person name="Nobu M.K."/>
            <person name="Nakai R."/>
            <person name="Tamazawa S."/>
            <person name="Mori H."/>
            <person name="Toyoda A."/>
            <person name="Ijiri A."/>
            <person name="Suzuki S."/>
            <person name="Kurokawa K."/>
            <person name="Kamagata Y."/>
            <person name="Tamaki H."/>
        </authorList>
    </citation>
    <scope>NUCLEOTIDE SEQUENCE [LARGE SCALE GENOMIC DNA]</scope>
    <source>
        <strain evidence="7">BS525</strain>
    </source>
</reference>
<organism evidence="7 8">
    <name type="scientific">Psychracetigena formicireducens</name>
    <dbReference type="NCBI Taxonomy" id="2986056"/>
    <lineage>
        <taxon>Bacteria</taxon>
        <taxon>Bacillati</taxon>
        <taxon>Candidatus Lithacetigenota</taxon>
        <taxon>Candidatus Psychracetigena</taxon>
    </lineage>
</organism>
<feature type="transmembrane region" description="Helical" evidence="6">
    <location>
        <begin position="414"/>
        <end position="432"/>
    </location>
</feature>
<dbReference type="EMBL" id="QLTW01000119">
    <property type="protein sequence ID" value="MBT9145574.1"/>
    <property type="molecule type" value="Genomic_DNA"/>
</dbReference>
<dbReference type="InterPro" id="IPR018385">
    <property type="entry name" value="C4_dicarb_anaerob_car-like"/>
</dbReference>
<feature type="transmembrane region" description="Helical" evidence="6">
    <location>
        <begin position="257"/>
        <end position="279"/>
    </location>
</feature>
<name>A0A9E2F1L6_PSYF1</name>
<evidence type="ECO:0000313" key="7">
    <source>
        <dbReference type="EMBL" id="MBT9145574.1"/>
    </source>
</evidence>
<evidence type="ECO:0008006" key="9">
    <source>
        <dbReference type="Google" id="ProtNLM"/>
    </source>
</evidence>
<keyword evidence="2" id="KW-1003">Cell membrane</keyword>
<feature type="transmembrane region" description="Helical" evidence="6">
    <location>
        <begin position="285"/>
        <end position="303"/>
    </location>
</feature>
<evidence type="ECO:0000313" key="8">
    <source>
        <dbReference type="Proteomes" id="UP000811545"/>
    </source>
</evidence>
<feature type="transmembrane region" description="Helical" evidence="6">
    <location>
        <begin position="201"/>
        <end position="219"/>
    </location>
</feature>
<feature type="transmembrane region" description="Helical" evidence="6">
    <location>
        <begin position="315"/>
        <end position="333"/>
    </location>
</feature>
<dbReference type="Pfam" id="PF03606">
    <property type="entry name" value="DcuC"/>
    <property type="match status" value="1"/>
</dbReference>
<keyword evidence="5 6" id="KW-0472">Membrane</keyword>